<dbReference type="RefSeq" id="WP_183296669.1">
    <property type="nucleotide sequence ID" value="NZ_JACHVX010000004.1"/>
</dbReference>
<organism evidence="1 2">
    <name type="scientific">Cellulomonas cellasea</name>
    <dbReference type="NCBI Taxonomy" id="43670"/>
    <lineage>
        <taxon>Bacteria</taxon>
        <taxon>Bacillati</taxon>
        <taxon>Actinomycetota</taxon>
        <taxon>Actinomycetes</taxon>
        <taxon>Micrococcales</taxon>
        <taxon>Cellulomonadaceae</taxon>
        <taxon>Cellulomonas</taxon>
    </lineage>
</organism>
<dbReference type="EMBL" id="JACHVX010000004">
    <property type="protein sequence ID" value="MBB2923821.1"/>
    <property type="molecule type" value="Genomic_DNA"/>
</dbReference>
<accession>A0A7W4UGM0</accession>
<reference evidence="1 2" key="1">
    <citation type="submission" date="2020-08" db="EMBL/GenBank/DDBJ databases">
        <title>The Agave Microbiome: Exploring the role of microbial communities in plant adaptations to desert environments.</title>
        <authorList>
            <person name="Partida-Martinez L.P."/>
        </authorList>
    </citation>
    <scope>NUCLEOTIDE SEQUENCE [LARGE SCALE GENOMIC DNA]</scope>
    <source>
        <strain evidence="1 2">RAS26</strain>
    </source>
</reference>
<dbReference type="AlphaFoldDB" id="A0A7W4UGM0"/>
<evidence type="ECO:0000313" key="2">
    <source>
        <dbReference type="Proteomes" id="UP000518206"/>
    </source>
</evidence>
<comment type="caution">
    <text evidence="1">The sequence shown here is derived from an EMBL/GenBank/DDBJ whole genome shotgun (WGS) entry which is preliminary data.</text>
</comment>
<gene>
    <name evidence="1" type="ORF">FHR80_002749</name>
</gene>
<reference evidence="1 2" key="2">
    <citation type="submission" date="2020-08" db="EMBL/GenBank/DDBJ databases">
        <authorList>
            <person name="Partida-Martinez L."/>
            <person name="Huntemann M."/>
            <person name="Clum A."/>
            <person name="Wang J."/>
            <person name="Palaniappan K."/>
            <person name="Ritter S."/>
            <person name="Chen I.-M."/>
            <person name="Stamatis D."/>
            <person name="Reddy T."/>
            <person name="O'Malley R."/>
            <person name="Daum C."/>
            <person name="Shapiro N."/>
            <person name="Ivanova N."/>
            <person name="Kyrpides N."/>
            <person name="Woyke T."/>
        </authorList>
    </citation>
    <scope>NUCLEOTIDE SEQUENCE [LARGE SCALE GENOMIC DNA]</scope>
    <source>
        <strain evidence="1 2">RAS26</strain>
    </source>
</reference>
<dbReference type="Proteomes" id="UP000518206">
    <property type="component" value="Unassembled WGS sequence"/>
</dbReference>
<sequence>MLLHDVIADIGSKPRTSVIYVREGSVPVTGATEVILVPDGEAPPDGWTYLLELWIAQEVLEVWSAWRDERTPSLREACEAVVFYAENDAYLSDEDEDPS</sequence>
<evidence type="ECO:0000313" key="1">
    <source>
        <dbReference type="EMBL" id="MBB2923821.1"/>
    </source>
</evidence>
<protein>
    <submittedName>
        <fullName evidence="1">Uncharacterized protein</fullName>
    </submittedName>
</protein>
<name>A0A7W4UGM0_9CELL</name>
<proteinExistence type="predicted"/>